<gene>
    <name evidence="3" type="ORF">PANT1444_LOCUS12932</name>
</gene>
<dbReference type="PANTHER" id="PTHR12286:SF5">
    <property type="entry name" value="SACCHAROPINE DEHYDROGENASE-LIKE OXIDOREDUCTASE"/>
    <property type="match status" value="1"/>
</dbReference>
<dbReference type="GO" id="GO:0005739">
    <property type="term" value="C:mitochondrion"/>
    <property type="evidence" value="ECO:0007669"/>
    <property type="project" value="TreeGrafter"/>
</dbReference>
<dbReference type="GO" id="GO:0005811">
    <property type="term" value="C:lipid droplet"/>
    <property type="evidence" value="ECO:0007669"/>
    <property type="project" value="TreeGrafter"/>
</dbReference>
<organism evidence="3">
    <name type="scientific">Phaeocystis antarctica</name>
    <dbReference type="NCBI Taxonomy" id="33657"/>
    <lineage>
        <taxon>Eukaryota</taxon>
        <taxon>Haptista</taxon>
        <taxon>Haptophyta</taxon>
        <taxon>Prymnesiophyceae</taxon>
        <taxon>Phaeocystales</taxon>
        <taxon>Phaeocystaceae</taxon>
        <taxon>Phaeocystis</taxon>
    </lineage>
</organism>
<evidence type="ECO:0000313" key="3">
    <source>
        <dbReference type="EMBL" id="CAD8494338.1"/>
    </source>
</evidence>
<dbReference type="InterPro" id="IPR036291">
    <property type="entry name" value="NAD(P)-bd_dom_sf"/>
</dbReference>
<evidence type="ECO:0000256" key="1">
    <source>
        <dbReference type="ARBA" id="ARBA00038048"/>
    </source>
</evidence>
<protein>
    <recommendedName>
        <fullName evidence="2">Saccharopine dehydrogenase NADP binding domain-containing protein</fullName>
    </recommendedName>
</protein>
<dbReference type="PANTHER" id="PTHR12286">
    <property type="entry name" value="SACCHAROPINE DEHYDROGENASE-LIKE OXIDOREDUCTASE"/>
    <property type="match status" value="1"/>
</dbReference>
<dbReference type="InterPro" id="IPR051276">
    <property type="entry name" value="Saccharopine_DH-like_oxidrdct"/>
</dbReference>
<evidence type="ECO:0000259" key="2">
    <source>
        <dbReference type="Pfam" id="PF03435"/>
    </source>
</evidence>
<reference evidence="3" key="1">
    <citation type="submission" date="2021-01" db="EMBL/GenBank/DDBJ databases">
        <authorList>
            <person name="Corre E."/>
            <person name="Pelletier E."/>
            <person name="Niang G."/>
            <person name="Scheremetjew M."/>
            <person name="Finn R."/>
            <person name="Kale V."/>
            <person name="Holt S."/>
            <person name="Cochrane G."/>
            <person name="Meng A."/>
            <person name="Brown T."/>
            <person name="Cohen L."/>
        </authorList>
    </citation>
    <scope>NUCLEOTIDE SEQUENCE</scope>
    <source>
        <strain evidence="3">CCMP1374</strain>
    </source>
</reference>
<dbReference type="GO" id="GO:0009247">
    <property type="term" value="P:glycolipid biosynthetic process"/>
    <property type="evidence" value="ECO:0007669"/>
    <property type="project" value="TreeGrafter"/>
</dbReference>
<accession>A0A7S0ETC8</accession>
<proteinExistence type="inferred from homology"/>
<dbReference type="Gene3D" id="3.40.50.720">
    <property type="entry name" value="NAD(P)-binding Rossmann-like Domain"/>
    <property type="match status" value="1"/>
</dbReference>
<dbReference type="EMBL" id="HBEP01022935">
    <property type="protein sequence ID" value="CAD8494338.1"/>
    <property type="molecule type" value="Transcribed_RNA"/>
</dbReference>
<dbReference type="GO" id="GO:0005886">
    <property type="term" value="C:plasma membrane"/>
    <property type="evidence" value="ECO:0007669"/>
    <property type="project" value="TreeGrafter"/>
</dbReference>
<dbReference type="AlphaFoldDB" id="A0A7S0ETC8"/>
<dbReference type="InterPro" id="IPR005097">
    <property type="entry name" value="Sacchrp_dh_NADP-bd"/>
</dbReference>
<comment type="similarity">
    <text evidence="1">Belongs to the saccharopine dehydrogenase family.</text>
</comment>
<dbReference type="Pfam" id="PF03435">
    <property type="entry name" value="Sacchrp_dh_NADP"/>
    <property type="match status" value="1"/>
</dbReference>
<feature type="domain" description="Saccharopine dehydrogenase NADP binding" evidence="2">
    <location>
        <begin position="6"/>
        <end position="133"/>
    </location>
</feature>
<dbReference type="SUPFAM" id="SSF51735">
    <property type="entry name" value="NAD(P)-binding Rossmann-fold domains"/>
    <property type="match status" value="1"/>
</dbReference>
<sequence length="401" mass="41748">MKYDLVLYGATGFTGQLVAAYLRTVPDLQGKRWAIAGRSASRLAALEAKLGLGESVGLITAELTDAAATAELVASTKAVINCAGPYSQHHAEELLGECARTGTHYSDLAGEGFWQAEMATKFHAAAEKSGAKIVLGGGVDSIPSDLGCMLAIDALLASNDLAQSDPIQVQGVYTEYTGSFSGGTLNSGRAMRQAREEGRVTPAMETDPYLLAPGTTGADSAVGTADGMPAGFGWGLRRLQPFFMAPINARVVRRSLALRGLQQHVAYSECSSVGLWLRMLWVYASSGFGYFRGEPINLKPKSGEGPPGWLLKEGAFTIEVTATAASGAKATATVKGKGDPGYGATAKMLAETGLCLSLDSHQEAPGGVLTPWTGLGPILASRLRRADGGAFMKLGVRGGRG</sequence>
<name>A0A7S0ETC8_9EUKA</name>